<dbReference type="GO" id="GO:0015693">
    <property type="term" value="P:magnesium ion transport"/>
    <property type="evidence" value="ECO:0007669"/>
    <property type="project" value="UniProtKB-ARBA"/>
</dbReference>
<dbReference type="Proteomes" id="UP001152836">
    <property type="component" value="Unassembled WGS sequence"/>
</dbReference>
<proteinExistence type="inferred from homology"/>
<comment type="subcellular location">
    <subcellularLocation>
        <location evidence="1 9">Membrane</location>
        <topology evidence="1 9">Multi-pass membrane protein</topology>
    </subcellularLocation>
</comment>
<feature type="transmembrane region" description="Helical" evidence="9">
    <location>
        <begin position="380"/>
        <end position="399"/>
    </location>
</feature>
<dbReference type="PANTHER" id="PTHR16228:SF22">
    <property type="entry name" value="SOLUTE CARRIER FAMILY 41 MEMBER 3"/>
    <property type="match status" value="1"/>
</dbReference>
<feature type="transmembrane region" description="Helical" evidence="9">
    <location>
        <begin position="419"/>
        <end position="444"/>
    </location>
</feature>
<dbReference type="FunFam" id="1.10.357.20:FF:000002">
    <property type="entry name" value="Solute carrier family 41, member 2"/>
    <property type="match status" value="1"/>
</dbReference>
<dbReference type="EMBL" id="CALSGD010001559">
    <property type="protein sequence ID" value="CAH7168684.1"/>
    <property type="molecule type" value="Genomic_DNA"/>
</dbReference>
<feature type="transmembrane region" description="Helical" evidence="9">
    <location>
        <begin position="120"/>
        <end position="143"/>
    </location>
</feature>
<dbReference type="InterPro" id="IPR006667">
    <property type="entry name" value="SLC41_membr_dom"/>
</dbReference>
<keyword evidence="8 9" id="KW-0472">Membrane</keyword>
<feature type="transmembrane region" description="Helical" evidence="9">
    <location>
        <begin position="258"/>
        <end position="277"/>
    </location>
</feature>
<dbReference type="InterPro" id="IPR045349">
    <property type="entry name" value="SLC41A1-3"/>
</dbReference>
<dbReference type="Gene3D" id="1.10.357.20">
    <property type="entry name" value="SLC41 divalent cation transporters, integral membrane domain"/>
    <property type="match status" value="2"/>
</dbReference>
<feature type="transmembrane region" description="Helical" evidence="9">
    <location>
        <begin position="155"/>
        <end position="182"/>
    </location>
</feature>
<keyword evidence="5 9" id="KW-0460">Magnesium</keyword>
<name>A0AAV0A2T6_PHORO</name>
<evidence type="ECO:0000256" key="1">
    <source>
        <dbReference type="ARBA" id="ARBA00004141"/>
    </source>
</evidence>
<dbReference type="InterPro" id="IPR036739">
    <property type="entry name" value="SLC41_membr_dom_sf"/>
</dbReference>
<comment type="similarity">
    <text evidence="2 9">Belongs to the SLC41A transporter family.</text>
</comment>
<feature type="transmembrane region" description="Helical" evidence="9">
    <location>
        <begin position="194"/>
        <end position="219"/>
    </location>
</feature>
<organism evidence="11 12">
    <name type="scientific">Phodopus roborovskii</name>
    <name type="common">Roborovski's desert hamster</name>
    <name type="synonym">Cricetulus roborovskii</name>
    <dbReference type="NCBI Taxonomy" id="109678"/>
    <lineage>
        <taxon>Eukaryota</taxon>
        <taxon>Metazoa</taxon>
        <taxon>Chordata</taxon>
        <taxon>Craniata</taxon>
        <taxon>Vertebrata</taxon>
        <taxon>Euteleostomi</taxon>
        <taxon>Mammalia</taxon>
        <taxon>Eutheria</taxon>
        <taxon>Euarchontoglires</taxon>
        <taxon>Glires</taxon>
        <taxon>Rodentia</taxon>
        <taxon>Myomorpha</taxon>
        <taxon>Muroidea</taxon>
        <taxon>Cricetidae</taxon>
        <taxon>Cricetinae</taxon>
        <taxon>Phodopus</taxon>
    </lineage>
</organism>
<evidence type="ECO:0000313" key="12">
    <source>
        <dbReference type="Proteomes" id="UP001152836"/>
    </source>
</evidence>
<feature type="transmembrane region" description="Helical" evidence="9">
    <location>
        <begin position="43"/>
        <end position="64"/>
    </location>
</feature>
<evidence type="ECO:0000256" key="6">
    <source>
        <dbReference type="ARBA" id="ARBA00022989"/>
    </source>
</evidence>
<evidence type="ECO:0000256" key="8">
    <source>
        <dbReference type="ARBA" id="ARBA00023136"/>
    </source>
</evidence>
<keyword evidence="3 9" id="KW-0813">Transport</keyword>
<dbReference type="CTD" id="54946"/>
<accession>A0AAV0A2T6</accession>
<dbReference type="FunFam" id="1.10.357.20:FF:000001">
    <property type="entry name" value="Solute carrier family 41 member 2"/>
    <property type="match status" value="1"/>
</dbReference>
<evidence type="ECO:0000256" key="4">
    <source>
        <dbReference type="ARBA" id="ARBA00022692"/>
    </source>
</evidence>
<dbReference type="AlphaFoldDB" id="A0AAV0A2T6"/>
<keyword evidence="6 9" id="KW-1133">Transmembrane helix</keyword>
<keyword evidence="12" id="KW-1185">Reference proteome</keyword>
<evidence type="ECO:0000256" key="3">
    <source>
        <dbReference type="ARBA" id="ARBA00022448"/>
    </source>
</evidence>
<feature type="domain" description="SLC41A/MgtE integral membrane" evidence="10">
    <location>
        <begin position="80"/>
        <end position="214"/>
    </location>
</feature>
<dbReference type="PANTHER" id="PTHR16228">
    <property type="entry name" value="DIVALENT CATION TRANSPORTER SOLUTE CARRIER FAMILY 41"/>
    <property type="match status" value="1"/>
</dbReference>
<evidence type="ECO:0000256" key="9">
    <source>
        <dbReference type="RuleBase" id="RU369007"/>
    </source>
</evidence>
<dbReference type="GO" id="GO:0008324">
    <property type="term" value="F:monoatomic cation transmembrane transporter activity"/>
    <property type="evidence" value="ECO:0007669"/>
    <property type="project" value="UniProtKB-UniRule"/>
</dbReference>
<evidence type="ECO:0000256" key="7">
    <source>
        <dbReference type="ARBA" id="ARBA00023065"/>
    </source>
</evidence>
<feature type="transmembrane region" description="Helical" evidence="9">
    <location>
        <begin position="351"/>
        <end position="368"/>
    </location>
</feature>
<reference evidence="11" key="1">
    <citation type="submission" date="2022-06" db="EMBL/GenBank/DDBJ databases">
        <authorList>
            <person name="Andreotti S."/>
            <person name="Wyler E."/>
        </authorList>
    </citation>
    <scope>NUCLEOTIDE SEQUENCE</scope>
</reference>
<dbReference type="SUPFAM" id="SSF161093">
    <property type="entry name" value="MgtE membrane domain-like"/>
    <property type="match status" value="2"/>
</dbReference>
<gene>
    <name evidence="11" type="primary">Slc41a3</name>
    <name evidence="11" type="ORF">PHOROB_LOCUS14776</name>
</gene>
<evidence type="ECO:0000313" key="11">
    <source>
        <dbReference type="EMBL" id="CAH7168684.1"/>
    </source>
</evidence>
<dbReference type="GO" id="GO:0005886">
    <property type="term" value="C:plasma membrane"/>
    <property type="evidence" value="ECO:0007669"/>
    <property type="project" value="TreeGrafter"/>
</dbReference>
<comment type="caution">
    <text evidence="11">The sequence shown here is derived from an EMBL/GenBank/DDBJ whole genome shotgun (WGS) entry which is preliminary data.</text>
</comment>
<dbReference type="RefSeq" id="XP_051059302.1">
    <property type="nucleotide sequence ID" value="XM_051203345.1"/>
</dbReference>
<evidence type="ECO:0000256" key="5">
    <source>
        <dbReference type="ARBA" id="ARBA00022842"/>
    </source>
</evidence>
<evidence type="ECO:0000259" key="10">
    <source>
        <dbReference type="Pfam" id="PF01769"/>
    </source>
</evidence>
<protein>
    <recommendedName>
        <fullName evidence="9">Solute carrier family 41 member</fullName>
    </recommendedName>
</protein>
<keyword evidence="7 9" id="KW-0406">Ion transport</keyword>
<dbReference type="GeneID" id="127235979"/>
<keyword evidence="4 9" id="KW-0812">Transmembrane</keyword>
<evidence type="ECO:0000256" key="2">
    <source>
        <dbReference type="ARBA" id="ARBA00009749"/>
    </source>
</evidence>
<dbReference type="Pfam" id="PF01769">
    <property type="entry name" value="MgtE"/>
    <property type="match status" value="2"/>
</dbReference>
<dbReference type="GO" id="GO:0022890">
    <property type="term" value="F:inorganic cation transmembrane transporter activity"/>
    <property type="evidence" value="ECO:0007669"/>
    <property type="project" value="UniProtKB-UniRule"/>
</dbReference>
<comment type="function">
    <text evidence="9">Acts as a magnesium transporter.</text>
</comment>
<feature type="transmembrane region" description="Helical" evidence="9">
    <location>
        <begin position="225"/>
        <end position="246"/>
    </location>
</feature>
<sequence>MVVTQLSLEFRFQGKKLRGFSCELTRSPHGVLPESVLTTTCQVAIPILLSGLGMMTAGLVMNTVQHWSVFREVKDLLTLVPPLVGLKGNLEMTLASRLSTSANTGQIDDRRERYKIISSNLAVVQVQATVVGLLAALASLLLGAVSHEELDWAKVALLCTSSIITAFLAALALGILMTCIVVGARKFGVNPDNIATPIAASLGDLITLSILALISSFFYRHRDMWYLTPLVCIGFMALTPLWIFIAKQNPPIMRILKYGWFPIILAMVISSFGGLILSKTISKHQFKGMAVLTPVICGVGGNLVAIQTSRISTFLHMWSTPGILPVQMKRFWPNPCFTFCSSEINSMSARVLLFLVVPGHLIFFYLICLVEGQSVTSSKIFLVLYLVAGMVQVIILLYLAEVMVRLTWHQALDPDNHCIPYLTGLGDLLGTSLLALCFLLDWLLRGRADFEELVSAPP</sequence>
<feature type="domain" description="SLC41A/MgtE integral membrane" evidence="10">
    <location>
        <begin position="293"/>
        <end position="436"/>
    </location>
</feature>